<dbReference type="Proteomes" id="UP001159405">
    <property type="component" value="Unassembled WGS sequence"/>
</dbReference>
<feature type="compositionally biased region" description="Basic and acidic residues" evidence="2">
    <location>
        <begin position="542"/>
        <end position="551"/>
    </location>
</feature>
<feature type="region of interest" description="Disordered" evidence="2">
    <location>
        <begin position="519"/>
        <end position="551"/>
    </location>
</feature>
<evidence type="ECO:0000313" key="5">
    <source>
        <dbReference type="Proteomes" id="UP001159405"/>
    </source>
</evidence>
<evidence type="ECO:0000259" key="3">
    <source>
        <dbReference type="PROSITE" id="PS50966"/>
    </source>
</evidence>
<feature type="domain" description="SWIM-type" evidence="3">
    <location>
        <begin position="607"/>
        <end position="641"/>
    </location>
</feature>
<reference evidence="4 5" key="1">
    <citation type="submission" date="2022-05" db="EMBL/GenBank/DDBJ databases">
        <authorList>
            <consortium name="Genoscope - CEA"/>
            <person name="William W."/>
        </authorList>
    </citation>
    <scope>NUCLEOTIDE SEQUENCE [LARGE SCALE GENOMIC DNA]</scope>
</reference>
<organism evidence="4 5">
    <name type="scientific">Porites lobata</name>
    <dbReference type="NCBI Taxonomy" id="104759"/>
    <lineage>
        <taxon>Eukaryota</taxon>
        <taxon>Metazoa</taxon>
        <taxon>Cnidaria</taxon>
        <taxon>Anthozoa</taxon>
        <taxon>Hexacorallia</taxon>
        <taxon>Scleractinia</taxon>
        <taxon>Fungiina</taxon>
        <taxon>Poritidae</taxon>
        <taxon>Porites</taxon>
    </lineage>
</organism>
<protein>
    <recommendedName>
        <fullName evidence="3">SWIM-type domain-containing protein</fullName>
    </recommendedName>
</protein>
<gene>
    <name evidence="4" type="ORF">PLOB_00013212</name>
</gene>
<dbReference type="PROSITE" id="PS50966">
    <property type="entry name" value="ZF_SWIM"/>
    <property type="match status" value="1"/>
</dbReference>
<comment type="caution">
    <text evidence="4">The sequence shown here is derived from an EMBL/GenBank/DDBJ whole genome shotgun (WGS) entry which is preliminary data.</text>
</comment>
<accession>A0ABN8R166</accession>
<feature type="compositionally biased region" description="Basic residues" evidence="2">
    <location>
        <begin position="670"/>
        <end position="682"/>
    </location>
</feature>
<evidence type="ECO:0000256" key="1">
    <source>
        <dbReference type="PROSITE-ProRule" id="PRU00325"/>
    </source>
</evidence>
<evidence type="ECO:0000313" key="4">
    <source>
        <dbReference type="EMBL" id="CAH3172780.1"/>
    </source>
</evidence>
<keyword evidence="1" id="KW-0479">Metal-binding</keyword>
<keyword evidence="1" id="KW-0862">Zinc</keyword>
<dbReference type="EMBL" id="CALNXK010000176">
    <property type="protein sequence ID" value="CAH3172780.1"/>
    <property type="molecule type" value="Genomic_DNA"/>
</dbReference>
<feature type="region of interest" description="Disordered" evidence="2">
    <location>
        <begin position="660"/>
        <end position="694"/>
    </location>
</feature>
<evidence type="ECO:0000256" key="2">
    <source>
        <dbReference type="SAM" id="MobiDB-lite"/>
    </source>
</evidence>
<sequence length="823" mass="93263">MFLIDREIPASEDLKSDDFSWRNNGTKMSNITLRNKRYVLQRTYFVHAKYKDFKRRIYSLCKSDGTPYQYILLCYRFEESEHAVSPCKKARMQPSTLKAIKKKLKSGKSSRDVYVETRQEAGGLSACKVSARPCSVSQVQKIKERSIHHQSSTYTARPGQKDELYSVILKCIDDSTHPNRFLRFVQGAPQPLAFLSDDRQLLDLERFCTNPCKPGILSVDTTYNCGEFYVTPTTYRHQLLLSKRTGKHPVLLGPTLIHKHRDQEAFSYLASSMTRLKPSLARILGVGCDRDKAIKNGLTPHFPCAVFLACKKHFEDDIQRKLTDLGVNGNERKEIVADIFGSGDARGGLIDRATEADFEKDLAELEQVWNEREKAARQTSRPEFHSWFVRYQAKDMKEMLLYPVRRDMGLGYDFYYSNDPESVHRNIKARQNYKATEMPTVVENIRKEKNANLCYVEDAIIGNGPFEIAPGFEHFKVDEHSWTYDWSEEKRQKHLREFHEALPVVTTVPRGGIYSQQNELGLEESGEGRQQDPEGGETPLQETREVREETSTAHSLSIPFCETGLSSVFLPSYNKAACLLLSSTNIMEAPGDHKGFLVASDTGATPYFVAVKKNGVCICQCKGFKTASLCSHSLAVADHVAKLHEYLSWCHSRGGPNITAAASTSAPKNGGKKPGQKSRIRRTGAIASSRNDDSYADRRPYVETASVENEQQYHLKWLDKMTARVCYGCGGKLRPSDSSVPPPPFDVVVSTKEYRSWYDKSTGTTKITKKPEATHYHLNPVCLRAKNVHFQASLHVSINSEDRQRMLDVHKNFLKQSLNITII</sequence>
<keyword evidence="1" id="KW-0863">Zinc-finger</keyword>
<proteinExistence type="predicted"/>
<keyword evidence="5" id="KW-1185">Reference proteome</keyword>
<dbReference type="InterPro" id="IPR007527">
    <property type="entry name" value="Znf_SWIM"/>
</dbReference>
<name>A0ABN8R166_9CNID</name>